<gene>
    <name evidence="1" type="ORF">LRX75_07620</name>
</gene>
<sequence>MFNLAFFCGLALGAVSIIRTIVEQRQIRTIDVSGADIDGLNIRIDRTSAHPLLAEFTRTLTVNAKRRAMAVLEMDKDSGGGQRVDVCKTTEGRILLSDRFGNYLIHPDGSVRRIVDAYVAQVLPDGTTEPLVTPEMKPACLTKLGVFDQGGGPGYDYGFQPER</sequence>
<dbReference type="EMBL" id="JAJOZR010000004">
    <property type="protein sequence ID" value="MCD7108907.1"/>
    <property type="molecule type" value="Genomic_DNA"/>
</dbReference>
<name>A0A9X1NPM1_9HYPH</name>
<dbReference type="AlphaFoldDB" id="A0A9X1NPM1"/>
<evidence type="ECO:0000313" key="1">
    <source>
        <dbReference type="EMBL" id="MCD7108907.1"/>
    </source>
</evidence>
<organism evidence="1 2">
    <name type="scientific">Rhizobium quercicola</name>
    <dbReference type="NCBI Taxonomy" id="2901226"/>
    <lineage>
        <taxon>Bacteria</taxon>
        <taxon>Pseudomonadati</taxon>
        <taxon>Pseudomonadota</taxon>
        <taxon>Alphaproteobacteria</taxon>
        <taxon>Hyphomicrobiales</taxon>
        <taxon>Rhizobiaceae</taxon>
        <taxon>Rhizobium/Agrobacterium group</taxon>
        <taxon>Rhizobium</taxon>
    </lineage>
</organism>
<comment type="caution">
    <text evidence="1">The sequence shown here is derived from an EMBL/GenBank/DDBJ whole genome shotgun (WGS) entry which is preliminary data.</text>
</comment>
<dbReference type="Proteomes" id="UP001139089">
    <property type="component" value="Unassembled WGS sequence"/>
</dbReference>
<dbReference type="RefSeq" id="WP_231813216.1">
    <property type="nucleotide sequence ID" value="NZ_JAJOZR010000004.1"/>
</dbReference>
<reference evidence="1" key="1">
    <citation type="submission" date="2021-12" db="EMBL/GenBank/DDBJ databases">
        <authorList>
            <person name="Li Y."/>
        </authorList>
    </citation>
    <scope>NUCLEOTIDE SEQUENCE</scope>
    <source>
        <strain evidence="1">DKSPLA3</strain>
    </source>
</reference>
<accession>A0A9X1NPM1</accession>
<proteinExistence type="predicted"/>
<evidence type="ECO:0000313" key="2">
    <source>
        <dbReference type="Proteomes" id="UP001139089"/>
    </source>
</evidence>
<protein>
    <submittedName>
        <fullName evidence="1">Uncharacterized protein</fullName>
    </submittedName>
</protein>
<keyword evidence="2" id="KW-1185">Reference proteome</keyword>